<evidence type="ECO:0000256" key="7">
    <source>
        <dbReference type="RuleBase" id="RU003792"/>
    </source>
</evidence>
<dbReference type="EC" id="5.4.99.12" evidence="4"/>
<evidence type="ECO:0000313" key="10">
    <source>
        <dbReference type="Proteomes" id="UP000253628"/>
    </source>
</evidence>
<feature type="domain" description="Pseudouridine synthase I TruA alpha/beta" evidence="8">
    <location>
        <begin position="9"/>
        <end position="104"/>
    </location>
</feature>
<evidence type="ECO:0000259" key="8">
    <source>
        <dbReference type="Pfam" id="PF01416"/>
    </source>
</evidence>
<dbReference type="AlphaFoldDB" id="A0A366HE50"/>
<dbReference type="HAMAP" id="MF_00171">
    <property type="entry name" value="TruA"/>
    <property type="match status" value="1"/>
</dbReference>
<keyword evidence="2 4" id="KW-0819">tRNA processing</keyword>
<evidence type="ECO:0000256" key="2">
    <source>
        <dbReference type="ARBA" id="ARBA00022694"/>
    </source>
</evidence>
<dbReference type="Gene3D" id="3.30.70.660">
    <property type="entry name" value="Pseudouridine synthase I, catalytic domain, C-terminal subdomain"/>
    <property type="match status" value="1"/>
</dbReference>
<dbReference type="GO" id="GO:0160147">
    <property type="term" value="F:tRNA pseudouridine(38-40) synthase activity"/>
    <property type="evidence" value="ECO:0007669"/>
    <property type="project" value="UniProtKB-EC"/>
</dbReference>
<dbReference type="SUPFAM" id="SSF55120">
    <property type="entry name" value="Pseudouridine synthase"/>
    <property type="match status" value="1"/>
</dbReference>
<comment type="similarity">
    <text evidence="1 4 7">Belongs to the tRNA pseudouridine synthase TruA family.</text>
</comment>
<dbReference type="NCBIfam" id="TIGR00071">
    <property type="entry name" value="hisT_truA"/>
    <property type="match status" value="1"/>
</dbReference>
<dbReference type="InterPro" id="IPR020094">
    <property type="entry name" value="TruA/RsuA/RluB/E/F_N"/>
</dbReference>
<dbReference type="InterPro" id="IPR020095">
    <property type="entry name" value="PsdUridine_synth_TruA_C"/>
</dbReference>
<dbReference type="Proteomes" id="UP000253628">
    <property type="component" value="Unassembled WGS sequence"/>
</dbReference>
<evidence type="ECO:0000256" key="3">
    <source>
        <dbReference type="ARBA" id="ARBA00023235"/>
    </source>
</evidence>
<keyword evidence="10" id="KW-1185">Reference proteome</keyword>
<comment type="caution">
    <text evidence="9">The sequence shown here is derived from an EMBL/GenBank/DDBJ whole genome shotgun (WGS) entry which is preliminary data.</text>
</comment>
<dbReference type="RefSeq" id="WP_113932563.1">
    <property type="nucleotide sequence ID" value="NZ_JACCEU010000004.1"/>
</dbReference>
<dbReference type="Pfam" id="PF01416">
    <property type="entry name" value="PseudoU_synth_1"/>
    <property type="match status" value="2"/>
</dbReference>
<dbReference type="InterPro" id="IPR020103">
    <property type="entry name" value="PsdUridine_synth_cat_dom_sf"/>
</dbReference>
<comment type="catalytic activity">
    <reaction evidence="4 7">
        <text>uridine(38/39/40) in tRNA = pseudouridine(38/39/40) in tRNA</text>
        <dbReference type="Rhea" id="RHEA:22376"/>
        <dbReference type="Rhea" id="RHEA-COMP:10085"/>
        <dbReference type="Rhea" id="RHEA-COMP:10087"/>
        <dbReference type="ChEBI" id="CHEBI:65314"/>
        <dbReference type="ChEBI" id="CHEBI:65315"/>
        <dbReference type="EC" id="5.4.99.12"/>
    </reaction>
</comment>
<evidence type="ECO:0000256" key="6">
    <source>
        <dbReference type="PIRSR" id="PIRSR001430-2"/>
    </source>
</evidence>
<evidence type="ECO:0000256" key="4">
    <source>
        <dbReference type="HAMAP-Rule" id="MF_00171"/>
    </source>
</evidence>
<feature type="binding site" evidence="4 6">
    <location>
        <position position="111"/>
    </location>
    <ligand>
        <name>substrate</name>
    </ligand>
</feature>
<dbReference type="PANTHER" id="PTHR11142:SF0">
    <property type="entry name" value="TRNA PSEUDOURIDINE SYNTHASE-LIKE 1"/>
    <property type="match status" value="1"/>
</dbReference>
<comment type="caution">
    <text evidence="4">Lacks conserved residue(s) required for the propagation of feature annotation.</text>
</comment>
<comment type="subunit">
    <text evidence="4">Homodimer.</text>
</comment>
<dbReference type="InterPro" id="IPR001406">
    <property type="entry name" value="PsdUridine_synth_TruA"/>
</dbReference>
<sequence length="272" mass="30297">MPRMALGLAYDGSAWQGWQTQPNGRTVQDTLEAALRRFAAAPAVPTICAGRTDTGVHALAQVVHIDTAALRRTESWVRGLNALLPDTVAVQWAQPVSDEFHARFSAMSRTYVYAVRNSRVRTPLLDRRVGWVYHPLELAPMRMAAAMLVGEHDFSCFRSSQCQAASPVRTVQTLDIRQHGEYFIFTFTANAFLHHMVRNLMGALLYIGQGRQEPGWIEALLAQRDRRLAAPTFAPDGLYLADVEYPAEFGLPRLDAGLACMTHLGWSFVQEA</sequence>
<accession>A0A366HE50</accession>
<dbReference type="GO" id="GO:0031119">
    <property type="term" value="P:tRNA pseudouridine synthesis"/>
    <property type="evidence" value="ECO:0007669"/>
    <property type="project" value="UniProtKB-UniRule"/>
</dbReference>
<organism evidence="9 10">
    <name type="scientific">Eoetvoesiella caeni</name>
    <dbReference type="NCBI Taxonomy" id="645616"/>
    <lineage>
        <taxon>Bacteria</taxon>
        <taxon>Pseudomonadati</taxon>
        <taxon>Pseudomonadota</taxon>
        <taxon>Betaproteobacteria</taxon>
        <taxon>Burkholderiales</taxon>
        <taxon>Alcaligenaceae</taxon>
        <taxon>Eoetvoesiella</taxon>
    </lineage>
</organism>
<evidence type="ECO:0000256" key="1">
    <source>
        <dbReference type="ARBA" id="ARBA00009375"/>
    </source>
</evidence>
<dbReference type="InterPro" id="IPR020097">
    <property type="entry name" value="PsdUridine_synth_TruA_a/b_dom"/>
</dbReference>
<protein>
    <recommendedName>
        <fullName evidence="4">tRNA pseudouridine synthase A</fullName>
        <ecNumber evidence="4">5.4.99.12</ecNumber>
    </recommendedName>
    <alternativeName>
        <fullName evidence="4">tRNA pseudouridine(38-40) synthase</fullName>
    </alternativeName>
    <alternativeName>
        <fullName evidence="4">tRNA pseudouridylate synthase I</fullName>
    </alternativeName>
    <alternativeName>
        <fullName evidence="4">tRNA-uridine isomerase I</fullName>
    </alternativeName>
</protein>
<keyword evidence="3 4" id="KW-0413">Isomerase</keyword>
<dbReference type="EMBL" id="QNRQ01000003">
    <property type="protein sequence ID" value="RBP40787.1"/>
    <property type="molecule type" value="Genomic_DNA"/>
</dbReference>
<dbReference type="Gene3D" id="3.30.70.580">
    <property type="entry name" value="Pseudouridine synthase I, catalytic domain, N-terminal subdomain"/>
    <property type="match status" value="1"/>
</dbReference>
<feature type="active site" description="Nucleophile" evidence="4 5">
    <location>
        <position position="53"/>
    </location>
</feature>
<feature type="domain" description="Pseudouridine synthase I TruA alpha/beta" evidence="8">
    <location>
        <begin position="144"/>
        <end position="246"/>
    </location>
</feature>
<dbReference type="GO" id="GO:0003723">
    <property type="term" value="F:RNA binding"/>
    <property type="evidence" value="ECO:0007669"/>
    <property type="project" value="InterPro"/>
</dbReference>
<reference evidence="9 10" key="1">
    <citation type="submission" date="2018-06" db="EMBL/GenBank/DDBJ databases">
        <title>Genomic Encyclopedia of Type Strains, Phase IV (KMG-IV): sequencing the most valuable type-strain genomes for metagenomic binning, comparative biology and taxonomic classification.</title>
        <authorList>
            <person name="Goeker M."/>
        </authorList>
    </citation>
    <scope>NUCLEOTIDE SEQUENCE [LARGE SCALE GENOMIC DNA]</scope>
    <source>
        <strain evidence="9 10">DSM 25520</strain>
    </source>
</reference>
<dbReference type="FunFam" id="3.30.70.580:FF:000001">
    <property type="entry name" value="tRNA pseudouridine synthase A"/>
    <property type="match status" value="1"/>
</dbReference>
<evidence type="ECO:0000313" key="9">
    <source>
        <dbReference type="EMBL" id="RBP40787.1"/>
    </source>
</evidence>
<dbReference type="OrthoDB" id="9811823at2"/>
<gene>
    <name evidence="4" type="primary">truA</name>
    <name evidence="9" type="ORF">DFR37_103128</name>
</gene>
<proteinExistence type="inferred from homology"/>
<comment type="function">
    <text evidence="4">Formation of pseudouridine at positions 38, 39 and 40 in the anticodon stem and loop of transfer RNAs.</text>
</comment>
<evidence type="ECO:0000256" key="5">
    <source>
        <dbReference type="PIRSR" id="PIRSR001430-1"/>
    </source>
</evidence>
<dbReference type="PANTHER" id="PTHR11142">
    <property type="entry name" value="PSEUDOURIDYLATE SYNTHASE"/>
    <property type="match status" value="1"/>
</dbReference>
<dbReference type="CDD" id="cd02570">
    <property type="entry name" value="PseudoU_synth_EcTruA"/>
    <property type="match status" value="1"/>
</dbReference>
<dbReference type="PIRSF" id="PIRSF001430">
    <property type="entry name" value="tRNA_psdUrid_synth"/>
    <property type="match status" value="1"/>
</dbReference>
<name>A0A366HE50_9BURK</name>